<protein>
    <recommendedName>
        <fullName evidence="3">histidine kinase</fullName>
        <ecNumber evidence="3">2.7.13.3</ecNumber>
    </recommendedName>
</protein>
<organism evidence="18 19">
    <name type="scientific">Paenibacillus anseongense</name>
    <dbReference type="NCBI Taxonomy" id="2682845"/>
    <lineage>
        <taxon>Bacteria</taxon>
        <taxon>Bacillati</taxon>
        <taxon>Bacillota</taxon>
        <taxon>Bacilli</taxon>
        <taxon>Bacillales</taxon>
        <taxon>Paenibacillaceae</taxon>
        <taxon>Paenibacillus</taxon>
    </lineage>
</organism>
<keyword evidence="12" id="KW-0902">Two-component regulatory system</keyword>
<feature type="transmembrane region" description="Helical" evidence="15">
    <location>
        <begin position="309"/>
        <end position="331"/>
    </location>
</feature>
<dbReference type="Gene3D" id="6.10.340.10">
    <property type="match status" value="1"/>
</dbReference>
<dbReference type="PANTHER" id="PTHR34220">
    <property type="entry name" value="SENSOR HISTIDINE KINASE YPDA"/>
    <property type="match status" value="1"/>
</dbReference>
<keyword evidence="6" id="KW-0808">Transferase</keyword>
<gene>
    <name evidence="18" type="ORF">GON05_06580</name>
</gene>
<evidence type="ECO:0000256" key="7">
    <source>
        <dbReference type="ARBA" id="ARBA00022692"/>
    </source>
</evidence>
<evidence type="ECO:0000256" key="13">
    <source>
        <dbReference type="ARBA" id="ARBA00023136"/>
    </source>
</evidence>
<evidence type="ECO:0000256" key="3">
    <source>
        <dbReference type="ARBA" id="ARBA00012438"/>
    </source>
</evidence>
<name>A0ABW9U4A9_9BACL</name>
<dbReference type="PANTHER" id="PTHR34220:SF11">
    <property type="entry name" value="SENSOR PROTEIN KINASE HPTS"/>
    <property type="match status" value="1"/>
</dbReference>
<feature type="coiled-coil region" evidence="14">
    <location>
        <begin position="370"/>
        <end position="400"/>
    </location>
</feature>
<keyword evidence="19" id="KW-1185">Reference proteome</keyword>
<evidence type="ECO:0000256" key="11">
    <source>
        <dbReference type="ARBA" id="ARBA00022989"/>
    </source>
</evidence>
<evidence type="ECO:0000256" key="5">
    <source>
        <dbReference type="ARBA" id="ARBA00022553"/>
    </source>
</evidence>
<feature type="domain" description="Histidine kinase/HSP90-like ATPase" evidence="16">
    <location>
        <begin position="495"/>
        <end position="590"/>
    </location>
</feature>
<comment type="catalytic activity">
    <reaction evidence="1">
        <text>ATP + protein L-histidine = ADP + protein N-phospho-L-histidine.</text>
        <dbReference type="EC" id="2.7.13.3"/>
    </reaction>
</comment>
<dbReference type="InterPro" id="IPR010559">
    <property type="entry name" value="Sig_transdc_His_kin_internal"/>
</dbReference>
<evidence type="ECO:0000256" key="9">
    <source>
        <dbReference type="ARBA" id="ARBA00022777"/>
    </source>
</evidence>
<evidence type="ECO:0000256" key="1">
    <source>
        <dbReference type="ARBA" id="ARBA00000085"/>
    </source>
</evidence>
<dbReference type="SUPFAM" id="SSF55874">
    <property type="entry name" value="ATPase domain of HSP90 chaperone/DNA topoisomerase II/histidine kinase"/>
    <property type="match status" value="1"/>
</dbReference>
<evidence type="ECO:0000256" key="4">
    <source>
        <dbReference type="ARBA" id="ARBA00022475"/>
    </source>
</evidence>
<keyword evidence="4" id="KW-1003">Cell membrane</keyword>
<dbReference type="InterPro" id="IPR050640">
    <property type="entry name" value="Bact_2-comp_sensor_kinase"/>
</dbReference>
<evidence type="ECO:0000259" key="16">
    <source>
        <dbReference type="Pfam" id="PF02518"/>
    </source>
</evidence>
<keyword evidence="13 15" id="KW-0472">Membrane</keyword>
<comment type="subcellular location">
    <subcellularLocation>
        <location evidence="2">Cell membrane</location>
        <topology evidence="2">Multi-pass membrane protein</topology>
    </subcellularLocation>
</comment>
<dbReference type="InterPro" id="IPR036890">
    <property type="entry name" value="HATPase_C_sf"/>
</dbReference>
<reference evidence="18 19" key="1">
    <citation type="submission" date="2019-12" db="EMBL/GenBank/DDBJ databases">
        <authorList>
            <person name="Huq M.A."/>
        </authorList>
    </citation>
    <scope>NUCLEOTIDE SEQUENCE [LARGE SCALE GENOMIC DNA]</scope>
    <source>
        <strain evidence="18 19">MAH-34</strain>
    </source>
</reference>
<dbReference type="EC" id="2.7.13.3" evidence="3"/>
<proteinExistence type="predicted"/>
<accession>A0ABW9U4A9</accession>
<evidence type="ECO:0000313" key="19">
    <source>
        <dbReference type="Proteomes" id="UP000467637"/>
    </source>
</evidence>
<keyword evidence="5" id="KW-0597">Phosphoprotein</keyword>
<keyword evidence="9 18" id="KW-0418">Kinase</keyword>
<feature type="domain" description="Signal transduction histidine kinase internal region" evidence="17">
    <location>
        <begin position="397"/>
        <end position="476"/>
    </location>
</feature>
<evidence type="ECO:0000256" key="15">
    <source>
        <dbReference type="SAM" id="Phobius"/>
    </source>
</evidence>
<dbReference type="GO" id="GO:0016301">
    <property type="term" value="F:kinase activity"/>
    <property type="evidence" value="ECO:0007669"/>
    <property type="project" value="UniProtKB-KW"/>
</dbReference>
<dbReference type="Gene3D" id="3.30.565.10">
    <property type="entry name" value="Histidine kinase-like ATPase, C-terminal domain"/>
    <property type="match status" value="1"/>
</dbReference>
<dbReference type="InterPro" id="IPR003594">
    <property type="entry name" value="HATPase_dom"/>
</dbReference>
<feature type="transmembrane region" description="Helical" evidence="15">
    <location>
        <begin position="32"/>
        <end position="56"/>
    </location>
</feature>
<dbReference type="Pfam" id="PF06580">
    <property type="entry name" value="His_kinase"/>
    <property type="match status" value="1"/>
</dbReference>
<dbReference type="Pfam" id="PF02518">
    <property type="entry name" value="HATPase_c"/>
    <property type="match status" value="1"/>
</dbReference>
<evidence type="ECO:0000256" key="14">
    <source>
        <dbReference type="SAM" id="Coils"/>
    </source>
</evidence>
<keyword evidence="10" id="KW-0067">ATP-binding</keyword>
<evidence type="ECO:0000256" key="8">
    <source>
        <dbReference type="ARBA" id="ARBA00022741"/>
    </source>
</evidence>
<evidence type="ECO:0000256" key="10">
    <source>
        <dbReference type="ARBA" id="ARBA00022840"/>
    </source>
</evidence>
<dbReference type="InterPro" id="IPR004358">
    <property type="entry name" value="Sig_transdc_His_kin-like_C"/>
</dbReference>
<dbReference type="PRINTS" id="PR00344">
    <property type="entry name" value="BCTRLSENSOR"/>
</dbReference>
<sequence length="608" mass="69796">MKKVAKLAAFFQFHSILRGGSALFTMFKRVRIGRLFFGSFAAFIAVLLLVTSWISYSLTSRELASNTANYQQDLLNELNKRLVIQLNSIEQMSLAASRNIDIIGYDPLESDLFERNRRKQDLENLLASITYSTTMVQSIYLYTERPFMPDSQGPIRVYNLQKVREEDWFPDIQNNDSAWIKERTIQTNKGPLNVIGYARKLYNNSGIYYGMLMLNVKSSEIQDLIRGETEGRSRLLFDASGRKMTSIGDQSLQVDELDKLKVVTEKSGSTHLSTKQQSDSLLVWSKSPSNWMLVEVTPWKNIINGSIRLALILLTVGLSAIIIGFFVTFFISRQFTKPIRLLLAFMSKLPDRGFAADLPQDYTNEFGNLFNGYRKQMERIEELLDSLKAQHKRQREAEIQALQAMINPHFLYNTLDQLNWLAIDSGQDKISKILSLMGKMFRIGLSNGETLIPIADEITHVECYLQIQQIRWGDRLSFTINVDESARELYIPRLTLQPFIENAIIHGFHGRKKGEIHVNIQLINQDIQFQIEDDGVGLRPDWNQPKVRKTGGYGVRNVKERIEAYFGPPYGVQMTSSKGNGTLVTVLLPQIQYKEQVEERYYVENTHH</sequence>
<evidence type="ECO:0000256" key="6">
    <source>
        <dbReference type="ARBA" id="ARBA00022679"/>
    </source>
</evidence>
<keyword evidence="11 15" id="KW-1133">Transmembrane helix</keyword>
<evidence type="ECO:0000256" key="2">
    <source>
        <dbReference type="ARBA" id="ARBA00004651"/>
    </source>
</evidence>
<comment type="caution">
    <text evidence="18">The sequence shown here is derived from an EMBL/GenBank/DDBJ whole genome shotgun (WGS) entry which is preliminary data.</text>
</comment>
<evidence type="ECO:0000259" key="17">
    <source>
        <dbReference type="Pfam" id="PF06580"/>
    </source>
</evidence>
<keyword evidence="7 15" id="KW-0812">Transmembrane</keyword>
<dbReference type="EMBL" id="WSEM01000006">
    <property type="protein sequence ID" value="MVQ34316.1"/>
    <property type="molecule type" value="Genomic_DNA"/>
</dbReference>
<evidence type="ECO:0000256" key="12">
    <source>
        <dbReference type="ARBA" id="ARBA00023012"/>
    </source>
</evidence>
<evidence type="ECO:0000313" key="18">
    <source>
        <dbReference type="EMBL" id="MVQ34316.1"/>
    </source>
</evidence>
<keyword evidence="14" id="KW-0175">Coiled coil</keyword>
<keyword evidence="8" id="KW-0547">Nucleotide-binding</keyword>
<dbReference type="Proteomes" id="UP000467637">
    <property type="component" value="Unassembled WGS sequence"/>
</dbReference>